<dbReference type="AlphaFoldDB" id="A0A5B7GYL9"/>
<name>A0A5B7GYL9_PORTR</name>
<dbReference type="EMBL" id="VSRR010019942">
    <property type="protein sequence ID" value="MPC62676.1"/>
    <property type="molecule type" value="Genomic_DNA"/>
</dbReference>
<evidence type="ECO:0000256" key="1">
    <source>
        <dbReference type="SAM" id="SignalP"/>
    </source>
</evidence>
<sequence>MPFMVISTCVTPVLLRCLLTWLAVAHPGGHLGFYTDANAGLSLMASMSFRAPFVRLKGQRNGHILVP</sequence>
<keyword evidence="1" id="KW-0732">Signal</keyword>
<accession>A0A5B7GYL9</accession>
<proteinExistence type="predicted"/>
<comment type="caution">
    <text evidence="2">The sequence shown here is derived from an EMBL/GenBank/DDBJ whole genome shotgun (WGS) entry which is preliminary data.</text>
</comment>
<gene>
    <name evidence="2" type="ORF">E2C01_056765</name>
</gene>
<evidence type="ECO:0000313" key="2">
    <source>
        <dbReference type="EMBL" id="MPC62676.1"/>
    </source>
</evidence>
<keyword evidence="3" id="KW-1185">Reference proteome</keyword>
<dbReference type="Proteomes" id="UP000324222">
    <property type="component" value="Unassembled WGS sequence"/>
</dbReference>
<reference evidence="2 3" key="1">
    <citation type="submission" date="2019-05" db="EMBL/GenBank/DDBJ databases">
        <title>Another draft genome of Portunus trituberculatus and its Hox gene families provides insights of decapod evolution.</title>
        <authorList>
            <person name="Jeong J.-H."/>
            <person name="Song I."/>
            <person name="Kim S."/>
            <person name="Choi T."/>
            <person name="Kim D."/>
            <person name="Ryu S."/>
            <person name="Kim W."/>
        </authorList>
    </citation>
    <scope>NUCLEOTIDE SEQUENCE [LARGE SCALE GENOMIC DNA]</scope>
    <source>
        <tissue evidence="2">Muscle</tissue>
    </source>
</reference>
<organism evidence="2 3">
    <name type="scientific">Portunus trituberculatus</name>
    <name type="common">Swimming crab</name>
    <name type="synonym">Neptunus trituberculatus</name>
    <dbReference type="NCBI Taxonomy" id="210409"/>
    <lineage>
        <taxon>Eukaryota</taxon>
        <taxon>Metazoa</taxon>
        <taxon>Ecdysozoa</taxon>
        <taxon>Arthropoda</taxon>
        <taxon>Crustacea</taxon>
        <taxon>Multicrustacea</taxon>
        <taxon>Malacostraca</taxon>
        <taxon>Eumalacostraca</taxon>
        <taxon>Eucarida</taxon>
        <taxon>Decapoda</taxon>
        <taxon>Pleocyemata</taxon>
        <taxon>Brachyura</taxon>
        <taxon>Eubrachyura</taxon>
        <taxon>Portunoidea</taxon>
        <taxon>Portunidae</taxon>
        <taxon>Portuninae</taxon>
        <taxon>Portunus</taxon>
    </lineage>
</organism>
<protein>
    <recommendedName>
        <fullName evidence="4">Secreted protein</fullName>
    </recommendedName>
</protein>
<feature type="chain" id="PRO_5022913716" description="Secreted protein" evidence="1">
    <location>
        <begin position="26"/>
        <end position="67"/>
    </location>
</feature>
<feature type="signal peptide" evidence="1">
    <location>
        <begin position="1"/>
        <end position="25"/>
    </location>
</feature>
<evidence type="ECO:0008006" key="4">
    <source>
        <dbReference type="Google" id="ProtNLM"/>
    </source>
</evidence>
<evidence type="ECO:0000313" key="3">
    <source>
        <dbReference type="Proteomes" id="UP000324222"/>
    </source>
</evidence>